<comment type="caution">
    <text evidence="1">The sequence shown here is derived from an EMBL/GenBank/DDBJ whole genome shotgun (WGS) entry which is preliminary data.</text>
</comment>
<sequence length="207" mass="22953">MSIEDGQRYKITNAKGGTALDLSSDDEYTIAGWDWHGGDNQIVHSFLSRPGVFSDVSGLFSGKPLPTAESGTSGAPRAANTLALEEGDPRDGLRVIGSDEPVGWHIWPDEQDESVHRICLPDTVFNIDLTNYGDSAGGTAVEIWGRWEAQNQCWRFEQGRVEGYGAYHDTKHSAYEGRGISSIRTQDYLPNFENLEGLWVLTELERF</sequence>
<dbReference type="STRING" id="71717.A0A4Y7TXF7"/>
<dbReference type="InterPro" id="IPR035992">
    <property type="entry name" value="Ricin_B-like_lectins"/>
</dbReference>
<dbReference type="AlphaFoldDB" id="A0A4Y7TXF7"/>
<keyword evidence="2" id="KW-1185">Reference proteome</keyword>
<dbReference type="Proteomes" id="UP000298030">
    <property type="component" value="Unassembled WGS sequence"/>
</dbReference>
<reference evidence="1 2" key="1">
    <citation type="journal article" date="2019" name="Nat. Ecol. Evol.">
        <title>Megaphylogeny resolves global patterns of mushroom evolution.</title>
        <authorList>
            <person name="Varga T."/>
            <person name="Krizsan K."/>
            <person name="Foldi C."/>
            <person name="Dima B."/>
            <person name="Sanchez-Garcia M."/>
            <person name="Sanchez-Ramirez S."/>
            <person name="Szollosi G.J."/>
            <person name="Szarkandi J.G."/>
            <person name="Papp V."/>
            <person name="Albert L."/>
            <person name="Andreopoulos W."/>
            <person name="Angelini C."/>
            <person name="Antonin V."/>
            <person name="Barry K.W."/>
            <person name="Bougher N.L."/>
            <person name="Buchanan P."/>
            <person name="Buyck B."/>
            <person name="Bense V."/>
            <person name="Catcheside P."/>
            <person name="Chovatia M."/>
            <person name="Cooper J."/>
            <person name="Damon W."/>
            <person name="Desjardin D."/>
            <person name="Finy P."/>
            <person name="Geml J."/>
            <person name="Haridas S."/>
            <person name="Hughes K."/>
            <person name="Justo A."/>
            <person name="Karasinski D."/>
            <person name="Kautmanova I."/>
            <person name="Kiss B."/>
            <person name="Kocsube S."/>
            <person name="Kotiranta H."/>
            <person name="LaButti K.M."/>
            <person name="Lechner B.E."/>
            <person name="Liimatainen K."/>
            <person name="Lipzen A."/>
            <person name="Lukacs Z."/>
            <person name="Mihaltcheva S."/>
            <person name="Morgado L.N."/>
            <person name="Niskanen T."/>
            <person name="Noordeloos M.E."/>
            <person name="Ohm R.A."/>
            <person name="Ortiz-Santana B."/>
            <person name="Ovrebo C."/>
            <person name="Racz N."/>
            <person name="Riley R."/>
            <person name="Savchenko A."/>
            <person name="Shiryaev A."/>
            <person name="Soop K."/>
            <person name="Spirin V."/>
            <person name="Szebenyi C."/>
            <person name="Tomsovsky M."/>
            <person name="Tulloss R.E."/>
            <person name="Uehling J."/>
            <person name="Grigoriev I.V."/>
            <person name="Vagvolgyi C."/>
            <person name="Papp T."/>
            <person name="Martin F.M."/>
            <person name="Miettinen O."/>
            <person name="Hibbett D.S."/>
            <person name="Nagy L.G."/>
        </authorList>
    </citation>
    <scope>NUCLEOTIDE SEQUENCE [LARGE SCALE GENOMIC DNA]</scope>
    <source>
        <strain evidence="1 2">FP101781</strain>
    </source>
</reference>
<dbReference type="EMBL" id="QPFP01000002">
    <property type="protein sequence ID" value="TEB38681.1"/>
    <property type="molecule type" value="Genomic_DNA"/>
</dbReference>
<dbReference type="SUPFAM" id="SSF50370">
    <property type="entry name" value="Ricin B-like lectins"/>
    <property type="match status" value="1"/>
</dbReference>
<organism evidence="1 2">
    <name type="scientific">Coprinellus micaceus</name>
    <name type="common">Glistening ink-cap mushroom</name>
    <name type="synonym">Coprinus micaceus</name>
    <dbReference type="NCBI Taxonomy" id="71717"/>
    <lineage>
        <taxon>Eukaryota</taxon>
        <taxon>Fungi</taxon>
        <taxon>Dikarya</taxon>
        <taxon>Basidiomycota</taxon>
        <taxon>Agaricomycotina</taxon>
        <taxon>Agaricomycetes</taxon>
        <taxon>Agaricomycetidae</taxon>
        <taxon>Agaricales</taxon>
        <taxon>Agaricineae</taxon>
        <taxon>Psathyrellaceae</taxon>
        <taxon>Coprinellus</taxon>
    </lineage>
</organism>
<proteinExistence type="predicted"/>
<dbReference type="Gene3D" id="2.80.10.50">
    <property type="match status" value="1"/>
</dbReference>
<gene>
    <name evidence="1" type="ORF">FA13DRAFT_1704415</name>
</gene>
<dbReference type="CDD" id="cd23422">
    <property type="entry name" value="beta-trefoil_Ricin_MPL_CNL"/>
    <property type="match status" value="1"/>
</dbReference>
<evidence type="ECO:0000313" key="2">
    <source>
        <dbReference type="Proteomes" id="UP000298030"/>
    </source>
</evidence>
<evidence type="ECO:0008006" key="3">
    <source>
        <dbReference type="Google" id="ProtNLM"/>
    </source>
</evidence>
<dbReference type="OrthoDB" id="2131701at2759"/>
<evidence type="ECO:0000313" key="1">
    <source>
        <dbReference type="EMBL" id="TEB38681.1"/>
    </source>
</evidence>
<accession>A0A4Y7TXF7</accession>
<protein>
    <recommendedName>
        <fullName evidence="3">Ricin B lectin domain-containing protein</fullName>
    </recommendedName>
</protein>
<name>A0A4Y7TXF7_COPMI</name>